<dbReference type="Gene3D" id="3.90.550.10">
    <property type="entry name" value="Spore Coat Polysaccharide Biosynthesis Protein SpsA, Chain A"/>
    <property type="match status" value="1"/>
</dbReference>
<evidence type="ECO:0000256" key="1">
    <source>
        <dbReference type="SAM" id="Coils"/>
    </source>
</evidence>
<organism evidence="3 4">
    <name type="scientific">Candidatus Nomurabacteria bacterium CG22_combo_CG10-13_8_21_14_all_32_8</name>
    <dbReference type="NCBI Taxonomy" id="1974732"/>
    <lineage>
        <taxon>Bacteria</taxon>
        <taxon>Candidatus Nomuraibacteriota</taxon>
    </lineage>
</organism>
<protein>
    <submittedName>
        <fullName evidence="3">Uncharacterized protein</fullName>
    </submittedName>
</protein>
<proteinExistence type="predicted"/>
<evidence type="ECO:0000256" key="2">
    <source>
        <dbReference type="SAM" id="MobiDB-lite"/>
    </source>
</evidence>
<sequence length="1576" mass="178515">MIENFPQIKKEKTATPPNTPEEKEKIENNINTDADKNKTDSKDTLKSEKKNFKAVLVDTTDVMREQARDVADASMTMELPKNPDDLKGFKKVFKGEFWKRAGEKIWKHGLWRDYYRNKEINRAREEILKSGNMFAAEGREKASHDQFVADVIDQFSSEYEEAIHTEAGEKRLREGEVPKEKETKDQIKKFIKEYANGNITKEAFIEQEKRIFHTLKEDINQEKTGKGGQNSEMYASNLFGVAEQVKLAMAHGEFLKDEDFDLEIIYGKSKAGVRTEAKFNKAEKWAEKLSHTKIGQFVNETTVATALSIVSSLSQRGLTSLAGGVAKIVPFLGTALVSSGVAGIRETKKFQEERRQHSREMAKGKVFDLATMERRKEMEQYRYQTENATQIISNIQQNREALIQNSSNLSPAILKAMLDGFSSIEARIRLSDRTNIDLISYSDTTKVVEERKNLDIERAKIKTEFKKLFDAGKFTASNGQDFKTYLNSLATTQENILMNEKDTGIDAKDRIFNEMKKKRFWQAAGKGFVSGLIIGTTMQEVMAATGADTILGGSGHTSVFGDTKAGGQLTALASLKHLMEGQTPSMNAGNLHEVILGANHIKSPEGINLIQNPDGSYNLMNGNNIVSKHLMTNPDGTFTDQAENVLAHNGVKIDKHLIDATTQKIVNVDEYIKNHLDQTHEIHRGWYDNDTEIFDKNELRTQWGGENGTGIDQNGNYVLNVSHMTPSGSYHEGLSANAQELMKIGHLKMLFSMSEGTQNHVFEVIIGADGKIIIDPNSEIGKILFANNNGHAEFLGRFGEIGQDMGNNKFIMLSTIEGKGLKDIVDTIHSPTPETILNIPNGSNWDMPPFIPIMGRNPLEKGGLNEKTPDFVYYLNYYREENSEERLKLFEKMRSKTLKENHNAKLDHYKEVKDYLEKQNPEYLERIKNLANQTDKMGKDCKVSICIPVAGHQEGKNIYESLQNYTYQTAKPEEYELVLFVNHPEKDQKENLLNADETLKEIERFKKDYPNINTKIIYQALENKDAKIGKIRKLLTDATLVRQHERGENAPDLIIISNDADNKGISPDYVQSFINNFEKNPKVDGFLGQLDWDPESYQKYPAIHIGTRLFQFLNAIGRARTGSMTSSGANSAFRSSIYAGIGGYLENTGGEDVAIRQAIMAARDNDKNRWGFGGTGTRLFTSSRRSIDALKSGLAPIEQWNKGFSVFDDEIRKSTMKNKTEINYDDKKTQEELKKSLEDIINKTLDVYEAGEKQVGGKGNPSFYKKALNLLGIKYNLNRKGDVVILNMDPIIKNLKTYQIEGKLIRDAKSGKQEAIKLLKSIREEKKGKNKKEEKKENKTLNSKKLEKGIEILMERFPENKQGIELINRIISKGLDKDTLKKLGLENLKLKEIKKELEECKKISDKTEFMKKVINILKPLAFSMDEHPKEFAEFQRKAFNESLNLTPINEMLSYRVDEGDLHLHLAPATDISNITKIRLIKDALEKLPKIVDSNKKVKKISATSWIVASNPGLLEKVGFKNEGPISEETKKRDFAGETHPISRATITREEFLTKYLKSKNNFIKKLIKFWMGKLKK</sequence>
<accession>A0A2H0CG44</accession>
<comment type="caution">
    <text evidence="3">The sequence shown here is derived from an EMBL/GenBank/DDBJ whole genome shotgun (WGS) entry which is preliminary data.</text>
</comment>
<reference evidence="3 4" key="1">
    <citation type="submission" date="2017-09" db="EMBL/GenBank/DDBJ databases">
        <title>Depth-based differentiation of microbial function through sediment-hosted aquifers and enrichment of novel symbionts in the deep terrestrial subsurface.</title>
        <authorList>
            <person name="Probst A.J."/>
            <person name="Ladd B."/>
            <person name="Jarett J.K."/>
            <person name="Geller-Mcgrath D.E."/>
            <person name="Sieber C.M."/>
            <person name="Emerson J.B."/>
            <person name="Anantharaman K."/>
            <person name="Thomas B.C."/>
            <person name="Malmstrom R."/>
            <person name="Stieglmeier M."/>
            <person name="Klingl A."/>
            <person name="Woyke T."/>
            <person name="Ryan C.M."/>
            <person name="Banfield J.F."/>
        </authorList>
    </citation>
    <scope>NUCLEOTIDE SEQUENCE [LARGE SCALE GENOMIC DNA]</scope>
    <source>
        <strain evidence="3">CG22_combo_CG10-13_8_21_14_all_32_8</strain>
    </source>
</reference>
<feature type="coiled-coil region" evidence="1">
    <location>
        <begin position="1312"/>
        <end position="1339"/>
    </location>
</feature>
<dbReference type="SUPFAM" id="SSF53448">
    <property type="entry name" value="Nucleotide-diphospho-sugar transferases"/>
    <property type="match status" value="1"/>
</dbReference>
<dbReference type="InterPro" id="IPR029044">
    <property type="entry name" value="Nucleotide-diphossugar_trans"/>
</dbReference>
<feature type="coiled-coil region" evidence="1">
    <location>
        <begin position="899"/>
        <end position="933"/>
    </location>
</feature>
<dbReference type="EMBL" id="PCTI01000041">
    <property type="protein sequence ID" value="PIP68863.1"/>
    <property type="molecule type" value="Genomic_DNA"/>
</dbReference>
<feature type="compositionally biased region" description="Basic and acidic residues" evidence="2">
    <location>
        <begin position="20"/>
        <end position="45"/>
    </location>
</feature>
<gene>
    <name evidence="3" type="ORF">COW91_02510</name>
</gene>
<evidence type="ECO:0000313" key="4">
    <source>
        <dbReference type="Proteomes" id="UP000229176"/>
    </source>
</evidence>
<dbReference type="Proteomes" id="UP000229176">
    <property type="component" value="Unassembled WGS sequence"/>
</dbReference>
<feature type="region of interest" description="Disordered" evidence="2">
    <location>
        <begin position="1"/>
        <end position="45"/>
    </location>
</feature>
<name>A0A2H0CG44_9BACT</name>
<evidence type="ECO:0000313" key="3">
    <source>
        <dbReference type="EMBL" id="PIP68863.1"/>
    </source>
</evidence>
<keyword evidence="1" id="KW-0175">Coiled coil</keyword>